<dbReference type="InterPro" id="IPR002110">
    <property type="entry name" value="Ankyrin_rpt"/>
</dbReference>
<dbReference type="PROSITE" id="PS50088">
    <property type="entry name" value="ANK_REPEAT"/>
    <property type="match status" value="1"/>
</dbReference>
<dbReference type="InterPro" id="IPR036770">
    <property type="entry name" value="Ankyrin_rpt-contain_sf"/>
</dbReference>
<evidence type="ECO:0000256" key="3">
    <source>
        <dbReference type="PROSITE-ProRule" id="PRU00023"/>
    </source>
</evidence>
<protein>
    <submittedName>
        <fullName evidence="4">Actin-binding protein</fullName>
    </submittedName>
</protein>
<organism evidence="4">
    <name type="scientific">Lumpy skin disease virus</name>
    <name type="common">LSDV</name>
    <dbReference type="NCBI Taxonomy" id="59509"/>
    <lineage>
        <taxon>Viruses</taxon>
        <taxon>Varidnaviria</taxon>
        <taxon>Bamfordvirae</taxon>
        <taxon>Nucleocytoviricota</taxon>
        <taxon>Pokkesviricetes</taxon>
        <taxon>Chitovirales</taxon>
        <taxon>Poxviridae</taxon>
        <taxon>Chordopoxvirinae</taxon>
        <taxon>Capripoxvirus</taxon>
        <taxon>Capripoxvirus lumpyskinpox</taxon>
    </lineage>
</organism>
<dbReference type="Gene3D" id="1.25.40.20">
    <property type="entry name" value="Ankyrin repeat-containing domain"/>
    <property type="match status" value="1"/>
</dbReference>
<feature type="repeat" description="ANK" evidence="3">
    <location>
        <begin position="51"/>
        <end position="85"/>
    </location>
</feature>
<dbReference type="Pfam" id="PF12796">
    <property type="entry name" value="Ank_2"/>
    <property type="match status" value="1"/>
</dbReference>
<evidence type="ECO:0000256" key="2">
    <source>
        <dbReference type="ARBA" id="ARBA00023043"/>
    </source>
</evidence>
<dbReference type="EMBL" id="AH010683">
    <property type="protein sequence ID" value="AAK43552.1"/>
    <property type="molecule type" value="Genomic_DNA"/>
</dbReference>
<evidence type="ECO:0000256" key="1">
    <source>
        <dbReference type="ARBA" id="ARBA00022737"/>
    </source>
</evidence>
<dbReference type="Pfam" id="PF00023">
    <property type="entry name" value="Ank"/>
    <property type="match status" value="1"/>
</dbReference>
<sequence length="212" mass="24987">MEKEKLCSDYDNDFTDYLFYRYCNPLFYYVEQDDINGVKKWIKFVNDCNDLYETPLFSCVEKDKVNVEILKFLIENGSDINFKTRDNNLSALAHYLSFNKNVEPEIVKILIIDSGSSVTEEDENGKNLLHMYMCNFNVRINVIKLLIDSGVNFLQKDFDNNNILYSYILFHSDKKIFDYLTSLGIDIDETNTSGYNCKDLIKFRNLTFFDKQ</sequence>
<reference evidence="4" key="1">
    <citation type="submission" date="2001-01" db="EMBL/GenBank/DDBJ databases">
        <title>Molecular characterization of important regions of the Lumpy skin disease virus genome.</title>
        <authorList>
            <person name="Stipinovich C."/>
            <person name="Vreede F.T."/>
            <person name="Kara P.D."/>
            <person name="Wallace D.B."/>
            <person name="Nel L.H."/>
            <person name="Viljoen G.J."/>
        </authorList>
    </citation>
    <scope>NUCLEOTIDE SEQUENCE</scope>
    <source>
        <strain evidence="4">Neethling</strain>
    </source>
</reference>
<accession>Q91T38</accession>
<name>Q91T38_LSDV</name>
<dbReference type="PANTHER" id="PTHR24180">
    <property type="entry name" value="CYCLIN-DEPENDENT KINASE INHIBITOR 2C-RELATED"/>
    <property type="match status" value="1"/>
</dbReference>
<proteinExistence type="predicted"/>
<organismHost>
    <name type="scientific">Bos taurus</name>
    <name type="common">Bovine</name>
    <dbReference type="NCBI Taxonomy" id="9913"/>
</organismHost>
<dbReference type="InterPro" id="IPR051637">
    <property type="entry name" value="Ank_repeat_dom-contain_49"/>
</dbReference>
<keyword evidence="1" id="KW-0677">Repeat</keyword>
<dbReference type="SMART" id="SM00248">
    <property type="entry name" value="ANK"/>
    <property type="match status" value="5"/>
</dbReference>
<dbReference type="SUPFAM" id="SSF48403">
    <property type="entry name" value="Ankyrin repeat"/>
    <property type="match status" value="1"/>
</dbReference>
<dbReference type="PANTHER" id="PTHR24180:SF45">
    <property type="entry name" value="POLY [ADP-RIBOSE] POLYMERASE TANKYRASE"/>
    <property type="match status" value="1"/>
</dbReference>
<keyword evidence="2 3" id="KW-0040">ANK repeat</keyword>
<evidence type="ECO:0000313" key="4">
    <source>
        <dbReference type="EMBL" id="AAK43552.1"/>
    </source>
</evidence>